<feature type="domain" description="START" evidence="9">
    <location>
        <begin position="5401"/>
        <end position="5534"/>
    </location>
</feature>
<dbReference type="InterPro" id="IPR008984">
    <property type="entry name" value="SMAD_FHA_dom_sf"/>
</dbReference>
<evidence type="ECO:0000256" key="1">
    <source>
        <dbReference type="ARBA" id="ARBA00022741"/>
    </source>
</evidence>
<feature type="region of interest" description="Disordered" evidence="7">
    <location>
        <begin position="4280"/>
        <end position="4351"/>
    </location>
</feature>
<dbReference type="InterPro" id="IPR019821">
    <property type="entry name" value="Kinesin_motor_CS"/>
</dbReference>
<feature type="compositionally biased region" description="Low complexity" evidence="7">
    <location>
        <begin position="1076"/>
        <end position="1089"/>
    </location>
</feature>
<feature type="region of interest" description="Disordered" evidence="7">
    <location>
        <begin position="5217"/>
        <end position="5261"/>
    </location>
</feature>
<feature type="compositionally biased region" description="Polar residues" evidence="7">
    <location>
        <begin position="5231"/>
        <end position="5252"/>
    </location>
</feature>
<feature type="compositionally biased region" description="Low complexity" evidence="7">
    <location>
        <begin position="192"/>
        <end position="210"/>
    </location>
</feature>
<dbReference type="PANTHER" id="PTHR47117">
    <property type="entry name" value="STAR-RELATED LIPID TRANSFER PROTEIN 9"/>
    <property type="match status" value="1"/>
</dbReference>
<feature type="compositionally biased region" description="Basic and acidic residues" evidence="7">
    <location>
        <begin position="824"/>
        <end position="835"/>
    </location>
</feature>
<keyword evidence="4" id="KW-0505">Motor protein</keyword>
<feature type="coiled-coil region" evidence="6">
    <location>
        <begin position="5127"/>
        <end position="5201"/>
    </location>
</feature>
<feature type="compositionally biased region" description="Polar residues" evidence="7">
    <location>
        <begin position="1420"/>
        <end position="1430"/>
    </location>
</feature>
<dbReference type="PROSITE" id="PS50067">
    <property type="entry name" value="KINESIN_MOTOR_2"/>
    <property type="match status" value="1"/>
</dbReference>
<keyword evidence="1" id="KW-0547">Nucleotide-binding</keyword>
<reference evidence="10" key="2">
    <citation type="submission" date="2025-08" db="UniProtKB">
        <authorList>
            <consortium name="Ensembl"/>
        </authorList>
    </citation>
    <scope>IDENTIFICATION</scope>
</reference>
<feature type="compositionally biased region" description="Polar residues" evidence="7">
    <location>
        <begin position="1925"/>
        <end position="1943"/>
    </location>
</feature>
<evidence type="ECO:0000259" key="8">
    <source>
        <dbReference type="PROSITE" id="PS50067"/>
    </source>
</evidence>
<feature type="region of interest" description="Disordered" evidence="7">
    <location>
        <begin position="778"/>
        <end position="885"/>
    </location>
</feature>
<organism evidence="10 11">
    <name type="scientific">Sarcophilus harrisii</name>
    <name type="common">Tasmanian devil</name>
    <name type="synonym">Sarcophilus laniarius</name>
    <dbReference type="NCBI Taxonomy" id="9305"/>
    <lineage>
        <taxon>Eukaryota</taxon>
        <taxon>Metazoa</taxon>
        <taxon>Chordata</taxon>
        <taxon>Craniata</taxon>
        <taxon>Vertebrata</taxon>
        <taxon>Euteleostomi</taxon>
        <taxon>Mammalia</taxon>
        <taxon>Metatheria</taxon>
        <taxon>Dasyuromorphia</taxon>
        <taxon>Dasyuridae</taxon>
        <taxon>Sarcophilus</taxon>
    </lineage>
</organism>
<feature type="region of interest" description="Disordered" evidence="7">
    <location>
        <begin position="2103"/>
        <end position="2173"/>
    </location>
</feature>
<feature type="region of interest" description="Disordered" evidence="7">
    <location>
        <begin position="188"/>
        <end position="211"/>
    </location>
</feature>
<feature type="region of interest" description="Disordered" evidence="7">
    <location>
        <begin position="2052"/>
        <end position="2080"/>
    </location>
</feature>
<feature type="compositionally biased region" description="Low complexity" evidence="7">
    <location>
        <begin position="5217"/>
        <end position="5230"/>
    </location>
</feature>
<dbReference type="GO" id="GO:0005524">
    <property type="term" value="F:ATP binding"/>
    <property type="evidence" value="ECO:0007669"/>
    <property type="project" value="UniProtKB-KW"/>
</dbReference>
<dbReference type="InParanoid" id="A0A7N4NUR2"/>
<dbReference type="GO" id="GO:0007018">
    <property type="term" value="P:microtubule-based movement"/>
    <property type="evidence" value="ECO:0007669"/>
    <property type="project" value="InterPro"/>
</dbReference>
<feature type="compositionally biased region" description="Polar residues" evidence="7">
    <location>
        <begin position="4620"/>
        <end position="4653"/>
    </location>
</feature>
<dbReference type="Pfam" id="PF00225">
    <property type="entry name" value="Kinesin"/>
    <property type="match status" value="1"/>
</dbReference>
<feature type="compositionally biased region" description="Basic and acidic residues" evidence="7">
    <location>
        <begin position="4452"/>
        <end position="4468"/>
    </location>
</feature>
<evidence type="ECO:0000259" key="9">
    <source>
        <dbReference type="PROSITE" id="PS50848"/>
    </source>
</evidence>
<feature type="compositionally biased region" description="Low complexity" evidence="7">
    <location>
        <begin position="4603"/>
        <end position="4619"/>
    </location>
</feature>
<evidence type="ECO:0000256" key="4">
    <source>
        <dbReference type="ARBA" id="ARBA00023175"/>
    </source>
</evidence>
<comment type="similarity">
    <text evidence="5">Belongs to the TRAFAC class myosin-kinesin ATPase superfamily. Kinesin family.</text>
</comment>
<feature type="region of interest" description="Disordered" evidence="7">
    <location>
        <begin position="4675"/>
        <end position="4708"/>
    </location>
</feature>
<dbReference type="Gene3D" id="3.40.850.10">
    <property type="entry name" value="Kinesin motor domain"/>
    <property type="match status" value="1"/>
</dbReference>
<feature type="region of interest" description="Disordered" evidence="7">
    <location>
        <begin position="1674"/>
        <end position="1700"/>
    </location>
</feature>
<reference evidence="10" key="3">
    <citation type="submission" date="2025-09" db="UniProtKB">
        <authorList>
            <consortium name="Ensembl"/>
        </authorList>
    </citation>
    <scope>IDENTIFICATION</scope>
</reference>
<evidence type="ECO:0000313" key="10">
    <source>
        <dbReference type="Ensembl" id="ENSSHAP00000028800.1"/>
    </source>
</evidence>
<dbReference type="PROSITE" id="PS00411">
    <property type="entry name" value="KINESIN_MOTOR_1"/>
    <property type="match status" value="1"/>
</dbReference>
<feature type="compositionally biased region" description="Basic and acidic residues" evidence="7">
    <location>
        <begin position="855"/>
        <end position="864"/>
    </location>
</feature>
<evidence type="ECO:0000256" key="6">
    <source>
        <dbReference type="SAM" id="Coils"/>
    </source>
</evidence>
<keyword evidence="2" id="KW-0067">ATP-binding</keyword>
<reference evidence="10 11" key="1">
    <citation type="journal article" date="2011" name="Proc. Natl. Acad. Sci. U.S.A.">
        <title>Genetic diversity and population structure of the endangered marsupial Sarcophilus harrisii (Tasmanian devil).</title>
        <authorList>
            <person name="Miller W."/>
            <person name="Hayes V.M."/>
            <person name="Ratan A."/>
            <person name="Petersen D.C."/>
            <person name="Wittekindt N.E."/>
            <person name="Miller J."/>
            <person name="Walenz B."/>
            <person name="Knight J."/>
            <person name="Qi J."/>
            <person name="Zhao F."/>
            <person name="Wang Q."/>
            <person name="Bedoya-Reina O.C."/>
            <person name="Katiyar N."/>
            <person name="Tomsho L.P."/>
            <person name="Kasson L.M."/>
            <person name="Hardie R.A."/>
            <person name="Woodbridge P."/>
            <person name="Tindall E.A."/>
            <person name="Bertelsen M.F."/>
            <person name="Dixon D."/>
            <person name="Pyecroft S."/>
            <person name="Helgen K.M."/>
            <person name="Lesk A.M."/>
            <person name="Pringle T.H."/>
            <person name="Patterson N."/>
            <person name="Zhang Y."/>
            <person name="Kreiss A."/>
            <person name="Woods G.M."/>
            <person name="Jones M.E."/>
            <person name="Schuster S.C."/>
        </authorList>
    </citation>
    <scope>NUCLEOTIDE SEQUENCE [LARGE SCALE GENOMIC DNA]</scope>
</reference>
<feature type="region of interest" description="Disordered" evidence="7">
    <location>
        <begin position="3154"/>
        <end position="3178"/>
    </location>
</feature>
<feature type="compositionally biased region" description="Polar residues" evidence="7">
    <location>
        <begin position="2143"/>
        <end position="2153"/>
    </location>
</feature>
<dbReference type="GO" id="GO:0003777">
    <property type="term" value="F:microtubule motor activity"/>
    <property type="evidence" value="ECO:0007669"/>
    <property type="project" value="InterPro"/>
</dbReference>
<dbReference type="PANTHER" id="PTHR47117:SF1">
    <property type="entry name" value="STAR-RELATED LIPID TRANSFER PROTEIN 9"/>
    <property type="match status" value="1"/>
</dbReference>
<dbReference type="SMART" id="SM00129">
    <property type="entry name" value="KISc"/>
    <property type="match status" value="1"/>
</dbReference>
<dbReference type="Pfam" id="PF01852">
    <property type="entry name" value="START"/>
    <property type="match status" value="1"/>
</dbReference>
<feature type="compositionally biased region" description="Basic and acidic residues" evidence="7">
    <location>
        <begin position="3680"/>
        <end position="3689"/>
    </location>
</feature>
<feature type="region of interest" description="Disordered" evidence="7">
    <location>
        <begin position="594"/>
        <end position="621"/>
    </location>
</feature>
<feature type="region of interest" description="Disordered" evidence="7">
    <location>
        <begin position="4001"/>
        <end position="4070"/>
    </location>
</feature>
<feature type="domain" description="Kinesin motor" evidence="8">
    <location>
        <begin position="1"/>
        <end position="272"/>
    </location>
</feature>
<feature type="region of interest" description="Disordered" evidence="7">
    <location>
        <begin position="1837"/>
        <end position="1943"/>
    </location>
</feature>
<feature type="compositionally biased region" description="Basic and acidic residues" evidence="7">
    <location>
        <begin position="4308"/>
        <end position="4319"/>
    </location>
</feature>
<feature type="region of interest" description="Disordered" evidence="7">
    <location>
        <begin position="4086"/>
        <end position="4126"/>
    </location>
</feature>
<dbReference type="InterPro" id="IPR023393">
    <property type="entry name" value="START-like_dom_sf"/>
</dbReference>
<feature type="compositionally biased region" description="Basic and acidic residues" evidence="7">
    <location>
        <begin position="2122"/>
        <end position="2138"/>
    </location>
</feature>
<feature type="region of interest" description="Disordered" evidence="7">
    <location>
        <begin position="1419"/>
        <end position="1439"/>
    </location>
</feature>
<evidence type="ECO:0000313" key="11">
    <source>
        <dbReference type="Proteomes" id="UP000007648"/>
    </source>
</evidence>
<dbReference type="Ensembl" id="ENSSHAT00000024670.1">
    <property type="protein sequence ID" value="ENSSHAP00000028800.1"/>
    <property type="gene ID" value="ENSSHAG00000023572.1"/>
</dbReference>
<feature type="compositionally biased region" description="Basic and acidic residues" evidence="7">
    <location>
        <begin position="2296"/>
        <end position="2310"/>
    </location>
</feature>
<dbReference type="Pfam" id="PF00498">
    <property type="entry name" value="FHA"/>
    <property type="match status" value="1"/>
</dbReference>
<dbReference type="Proteomes" id="UP000007648">
    <property type="component" value="Unassembled WGS sequence"/>
</dbReference>
<feature type="region of interest" description="Disordered" evidence="7">
    <location>
        <begin position="4722"/>
        <end position="4762"/>
    </location>
</feature>
<feature type="compositionally biased region" description="Polar residues" evidence="7">
    <location>
        <begin position="4854"/>
        <end position="4882"/>
    </location>
</feature>
<dbReference type="FunCoup" id="A0A7N4NUR2">
    <property type="interactions" value="724"/>
</dbReference>
<feature type="region of interest" description="Disordered" evidence="7">
    <location>
        <begin position="1143"/>
        <end position="1169"/>
    </location>
</feature>
<feature type="compositionally biased region" description="Basic and acidic residues" evidence="7">
    <location>
        <begin position="1907"/>
        <end position="1919"/>
    </location>
</feature>
<dbReference type="FunFam" id="3.30.530.20:FF:000022">
    <property type="entry name" value="StAR-related lipid transfer (START) domain-containing 9"/>
    <property type="match status" value="1"/>
</dbReference>
<feature type="region of interest" description="Disordered" evidence="7">
    <location>
        <begin position="4150"/>
        <end position="4188"/>
    </location>
</feature>
<feature type="compositionally biased region" description="Basic and acidic residues" evidence="7">
    <location>
        <begin position="1113"/>
        <end position="1125"/>
    </location>
</feature>
<feature type="compositionally biased region" description="Basic and acidic residues" evidence="7">
    <location>
        <begin position="3156"/>
        <end position="3177"/>
    </location>
</feature>
<dbReference type="GO" id="GO:0008289">
    <property type="term" value="F:lipid binding"/>
    <property type="evidence" value="ECO:0007669"/>
    <property type="project" value="InterPro"/>
</dbReference>
<accession>A0A7N4NUR2</accession>
<feature type="compositionally biased region" description="Low complexity" evidence="7">
    <location>
        <begin position="4284"/>
        <end position="4295"/>
    </location>
</feature>
<sequence length="5613" mass="616209">MIGTPASLGLTPRICEGLFSKKDDYSNLPPPCRIRVSFLEIYNERVRDLLKQSDQKKPYTLRVREHPQTGPYVQGLSQHVVTNSKQIIGLLEEGVANRITAATHVHEASSRSHAIFTIYYTQAILENNLSSEIASKINLVDLAGSERADPSYCKDRITEGASINKSLVTLGIVISTLAQNSQMFINYQSPNSTSSEGGDSGSLSSPSVAGSIGGIPRKQSYIPYRDSVLTWLLKDSLGGNSKTIMVATVSPANSSYSETMSTLRYASSAKSIINKPRVNEDANVKLIRELREEIERLKGMLLSFELGNLSPFMDGRNGNLKELVLHNEMKRDQLSKDWTQKWDDWKVLMECNVDINKKKAGVMIDSNLPHLMVLDDDVLSTGVVLYHLREGTTKIGRIDSDQEQDIVLQGQWIERNHCTITSVCGVVTLQPALGARCTVNGQEVTDSCRLTQGAIIILGETQKFRFIHPAEAAALRQRRLLGEVSAGNSNCSLEWLDLDGDVTAPQLGISSVLEDRRVRDVSEAYHQKHLDQAVSHRTQIRQQKRLVKDLRQDILVGQIRAEQELEFDQALINQQIKDNQRWLLREESRLASLQQQQQQQQQEEEQQQQQQEDGTSAEEDTEIFHEAESQIGPETPSASLDGGRTRLVQLQVLWRNALWAAERKVRRKKVKFQLEKIIKKQKLLEAQKKLEQLETLSWKDNPSRLNPDLDANFSAFQKKSDSSTSSSSLGNHRLCGLPLSPSQSVLKCAVSAKLSAETVHHLPEKPQSGDYLFQAASVPRGSITPPDASGPPSLWQPCEGRRASFGDDTSTGRARPLVSSKPAPARDRRSQEMGRRKQPLGRLHRPLASVSRSAEQLRSRDRPDSFFLSPRSVREKPSGSHSLPRRRWRRERDLLTNRCSPHSQGARRSVVYGKIQATRLCQAAWALQRWEPGAASLARGSTWPRGRLFGVKDRDQAFRQNPMRREGEEGTWSAGILRAIPGSLGARAQENDDDFSDTDSTYSLDSLSYTYTRTLIKPQEQEAPEPKARCTELENSESDDSQMSQDSLVEKRNRTPRRLLPVSPLLQGPERSEVRSMASSKASLPSSGSELPWEKMSTFSLDSLNNEEEDFREESKEGPASHSSDEMPAELFWQVKSSRSLPECQEQELEFQASDQGPGSAGPDATLKPSTSFYLTLQPETERNNYRSLQQTQNPRNSSLVSMDSWFSCDSDSKPNDPQEVSLYSQMNLGIQQLQVRDMEKPVVLVGVGGVQQPAPELATEVYSFSPLLGSGLVPRTAHEGSGKPSLEVPSEAPWRSPGPCKPGSDAAGSLQALPEEGRDLASLTGYCSPVPSNSTLPCSLSAAPAALLSHKGSILGKGRPVVEYLCEFSHSSLGATVRSTQVSSSSQKDTSYLPFTSGKKWDSFFPVCPKMPGDFDFNDASSSLPSTRQLRTEQERNGGSLELDDLSTLFRTIEKDAHHSCPSADLEAGDPGLENAWVFAAENKVSASGAQAHPAHQGIPKQSSPVACRRAGSAVPFDESFFLRDISNSNSPMNAKEEQSPPAWAQREENLPSRLVPLKLNNPLSQPAMKTELLQNTSEQIDRERSFSLALTTDSEPSWDFFPSPERLHPVETFYMLESRDALTETALEIPACREWGEDMPSASRAEELNNTFQFFRTVDSDLLLLLHTPKAKNPSSQQVAGERSFSPGNKKDLTGTGVPQSMEKFSNPFAFSAAQNRLLLESISMAACHLGKPGGILNNKHPQSTLKIKEEDPDQPPWGVPFSDSGAVISSIEGDHKHRESENDIRGNRGGYLLGIGAADFEGQIHSGPNSNFLYKTDSSNQAQHRVNMQENALISKKRSSSNHSECTSPAIMSKDETSPHPKEGTESVSLGMALHPKDCSEESVTQRRDPPYGKDSASNPTLSTKEEGTIANKEPENLMVIPSSQGDGPQKRSQTSSQGKIVNHSEEMARLISSVSQLESSIMEIDSRQKYHPCALYMAEAYRRAMCRDRKDHGKAHLTLRPNDFREILYHRDQPHSPKKVQEEEVPNSIEAREIKKVNNCIQESYQTQKITPNLTRPTEVTEEGKTEREHTPLSVPELSVRCPSDYLFLRFSQRCTAQKKSASAPESPEGVEPLVRTEPTRAKEERSEGSRNEESASELNPQSHATLGTGSFPKLEPKPTFQENQTAGNLTSTVMTAKCKEVRVHDIDQETNILRGKSMQAGTYPAPLTQGLSGVSQILHTGRYRTQETAHPRPSQEGYPAVSTKEGNIFFSDPPKLSEKYFRSTMKAVSLSSAASEPDLEFLKTQAPTPSEGREEQQKINGEARNHSSLRSISCKNSFVEQSVWQSFSLRTVSGLCYQPNGAGSSPGEASNDSYSMEEMKASATAVLLEQQREDTRITPRDLNLGNSSLTEAELTLLRNIKRASSLIQSPLEKRTSHQWADRELQIPQAVEKKLWRTEDFAMDLSTTSASLSATNEGKRGSSLGAWGVTVAPSMYPKMNVETTVEDTKLSQECEESSQDSANEQIIMPKLTRDSSRFWGASTIPSMYPEMNVETTVENNKLSEECEKSSKDSTNDQIISPELTKVSSGFWRASATPSMYPKMKIETTVENNKLSEECEKSSKDSTNDQIISPELTKVSSGFWGVSATPSTCPKMKVETTVDKNKLSEECEKSSKNSIDEQIIAPELTRISSGFWRSSTTPSMYPKMKVETTLANNILSEECEKSSKDSINEQIIASKLTRVSSGFWGASATPSMYPKMKVETTVENDILSEECEMSSRDSFNEQIISSELTRVSSGFWGTSATPSMYPKMKVETPVENNILSEECEMSSRDSFNEQIISSELTRVSSGFWGAPANPTMHPKMNVENTMENNKLSEECKKCSKDNADEQIIAPELTRISSGFWAASTTPSVYPKMNVEITVENKLSQECGKSSQDNTNEQIIVPKLTGLSSGFWGASATPPMYPKMNVETTVENNKLSSEECEKCSKDNTDEQIIVSKLTGISSGFWGAAMTPKMNLETTIEDNKLSEEYKKCSKGSTDKQVIVSELTKVLSAFWENSDPPSICSKMNVETTVEDNKLSSEECKKRSKDSTDEQIIMPELIRVSSGFWGASATPSMYPEANKETIVDDTGLSEECEKSSKDSTDEQIIMPELTRTSSEFWGASATPSVHSKMKVETTMDSNKLSEECKKSSKDDTDEQIIVPKLAGVLSGFWGASATPSMCPKMNVETTVENTKLPSEESKKHSKDNADEQIIVPKLTGISSELWGASATPSVYSKMKVETTAENNKLSEECKKCSEDSTDEQIIMPELTRVSSGFWGASATPSVYPKMNVETTGENNLSEECRKCSKDSSDKQIIMSHSESLLELEALSGSPKQPHYNQRDQLELARTHREDESQVYFVQNQAARRHLQEASPGTASGKHPDQNYPLAKLYETESLQLMKDGAAPSRGPEHALPLSFSTMANPGSNVQTAGEKPTGHLGPQALLESPDRKEEMINSSSVVVLASGNMLSPSALEDNCEESVRLAPSFHGISNNIRLIQQELSQALLCKQIEAHSEVERTSLGSKESIQRLWEEFRSQNTAYGNLSGGDSSEAVVDPQTHLVASMQSPWKDAPLQAGSAMSAVEMSYAVVDSTTPGPVFASQGSFHIRKQPIISCEAETIETEDPSYLDSPLAASDIKQSRSLPAHPRCVPSPGLGERRASHKQEPAGSGTVEGGSTGGALPQYPKLKGVALSGQSLAYGVGNRCPRPAPLLDQRLVGEMEESSEGSLVQSKAEVSKSTIMFRPLASQREAVTSPSRPPCMSLQGDAFIDSPSFTNSLSHGNNDPEKRISRSSSDTMLPVFLTSSKLTVGHQSRGPNIPLAHSLDLRERQQELRLAASNTSLCGIESPGSEDIKKKAAFKPETTSLSSQTYSEKLENLQEEHEASQNEWEFLPGAEEPGNHVKIGRLEAMHVSEDIFENEPTMGFPHLAQGPSFPKDSRDHSTPIPYPRTKMGKKCIFSNVSGNLWKTDENEQLSNNVGNTMWDRNHHHLGTSGRVSPQGPRGSPRTDGKVSTPERLLKTNNGPFDDEEPCLLSEGSQDDLDTGSHDRDLAPCVAFSCSPGHSPKDFSPLKASVGTSSKFPQELNMSVEPPSPTEDEESRGTERLYLNDLSPDESEMMLVELGRCPRPADRGQTAPPDYGLEASGLRSPAPGSPPYPTSSTLLTMPVPEGRLADVLEEEQHDPLRNKGWLTLENMDVTQGTSAKINPFVQSWHQEGPGRIGWKQYVLGSASDTSCNQISWSLDTQRAVRCSSVDNGLDTSSSPYHSQLSSSANPHELSSPSSIEDPRGLEEERKSFKTSSVVRSHHGFSDTSLTVPSSGIPDKVGEGLPEDECTLFEQREVSGKMGDLALLYPTESSPKADTATCEQGTMTLTSTQLQQVHMHCQVCVDAPHPSHPATWKSMHNLSMHLSQLLHNTSELLGNLSHQGTPERERGIKAEAPEEPPKAMTMDSSTQTTVDVGIQTDEMDPAPQDVSLHSSGDQLASPQEANVTTLKHSSLDGMDALDTPQELEHSLVLQEKVDHPLVLQEENKGTVETKETSSSSGSQKESSFSPDSLDTSHRNLSFQEHSFSQEVVRLQASSATSPSSSSHKLGSSCTAVPNTTSCTASSLRDSSSQEGESTCESSTQNNKKAGYKNTLLVDRASSPILTFSASAQGPHSSSSSTSSSSSSSSSSSNPPCLGSSHFHSTILHQKLRASRVSSAHSFSQANNEGETGNISEDSGKSMGKKLNKGFLASNPTGTLKPSSLWLHGSSSSTSTGLLSSPQQLQVRASLGLLGWEEQLAGEKKKKHSWERPLYLSLPTTGLSPTEGQSEASPTSSFVAEGAAEGTNPVSVQLASPSTSWCQKRTGTGADTSEQLLKSPLPSETPFLGRVVNHCHGPSSISEISVAPGHGSIARDTQSEVLLTSCTQKVQTADPKKYNLKDLPVHNKFSNWCGVQGSSPQGTVPAEAAVNAANSSSEGLQEKSAQLSKHLSQMPEQLQREQVQVLAGVPLELGPQTPPLSVELAEAKLLYGLGETDALLRVMQSGTGEALAPDAPRSSQKEEMYFRRLKTIEVMRRERSDRLQNFRRARSLSPMKQLGLLPTPEVFPRDADLPSRRREYLQQLRKDVVETTRNLESASDTASHQPSDIEVLLRDYQRAREETKMEIARARDRLRERAEQEKQRIRQQIVSQLQREEAKLQTLVSVSTLCTTSSMDSRSSSPTSGYDSSNLTLASQSQPPEKQGNANIPCFKETTGGDLRGRSAVRNYQLYLNRPAQKNLGHQLRGKSHRASFDRPHKSLLSQSNSDSCLSTSPGILYHDLVKHILTSTMAEVMAACSDNLQNLFSCQATAGWKYQGEEKDVLTYYKGFPSATRHGFLGAGVVPQPLPRVWAAVRDPTTWTLYDKSIQTAQLYQKVTNTIKLVYLVSSTSINCLKQPRDFCCVSAEAKEGHLTIMVAQSVYDKSMPRPSGNMIRGEILPSAWLLQPHTVDGKEVTKVIHMVQVSPLPLAAHGRTSHWPPAVGHSWVIRHTSRCPQRSSWGSEAFCVSDVSLAVGLCGCSRARAVRPPSAVLRPSVMALWHGGAGEVQPQAQYPDPLQDLTPSSGPVA</sequence>
<dbReference type="PROSITE" id="PS50848">
    <property type="entry name" value="START"/>
    <property type="match status" value="1"/>
</dbReference>
<proteinExistence type="inferred from homology"/>
<comment type="caution">
    <text evidence="5">Lacks conserved residue(s) required for the propagation of feature annotation.</text>
</comment>
<name>A0A7N4NUR2_SARHA</name>
<feature type="compositionally biased region" description="Low complexity" evidence="7">
    <location>
        <begin position="594"/>
        <end position="612"/>
    </location>
</feature>
<feature type="region of interest" description="Disordered" evidence="7">
    <location>
        <begin position="3426"/>
        <end position="3475"/>
    </location>
</feature>
<feature type="compositionally biased region" description="Basic and acidic residues" evidence="7">
    <location>
        <begin position="1878"/>
        <end position="1895"/>
    </location>
</feature>
<dbReference type="InterPro" id="IPR002913">
    <property type="entry name" value="START_lipid-bd_dom"/>
</dbReference>
<feature type="region of interest" description="Disordered" evidence="7">
    <location>
        <begin position="4545"/>
        <end position="4584"/>
    </location>
</feature>
<dbReference type="GO" id="GO:0008017">
    <property type="term" value="F:microtubule binding"/>
    <property type="evidence" value="ECO:0007669"/>
    <property type="project" value="InterPro"/>
</dbReference>
<feature type="compositionally biased region" description="Polar residues" evidence="7">
    <location>
        <begin position="3441"/>
        <end position="3454"/>
    </location>
</feature>
<dbReference type="CDD" id="cd22731">
    <property type="entry name" value="FHA_KIF16A_STARD9"/>
    <property type="match status" value="1"/>
</dbReference>
<dbReference type="GeneTree" id="ENSGT00940000163117"/>
<feature type="compositionally biased region" description="Basic residues" evidence="7">
    <location>
        <begin position="836"/>
        <end position="845"/>
    </location>
</feature>
<evidence type="ECO:0000256" key="5">
    <source>
        <dbReference type="PROSITE-ProRule" id="PRU00283"/>
    </source>
</evidence>
<dbReference type="PRINTS" id="PR00380">
    <property type="entry name" value="KINESINHEAVY"/>
</dbReference>
<feature type="region of interest" description="Disordered" evidence="7">
    <location>
        <begin position="2283"/>
        <end position="2311"/>
    </location>
</feature>
<keyword evidence="3 6" id="KW-0175">Coiled coil</keyword>
<feature type="compositionally biased region" description="Polar residues" evidence="7">
    <location>
        <begin position="2052"/>
        <end position="2062"/>
    </location>
</feature>
<feature type="region of interest" description="Disordered" evidence="7">
    <location>
        <begin position="4600"/>
        <end position="4653"/>
    </location>
</feature>
<dbReference type="InterPro" id="IPR001752">
    <property type="entry name" value="Kinesin_motor_dom"/>
</dbReference>
<feature type="compositionally biased region" description="Low complexity" evidence="7">
    <location>
        <begin position="4563"/>
        <end position="4576"/>
    </location>
</feature>
<feature type="compositionally biased region" description="Polar residues" evidence="7">
    <location>
        <begin position="4498"/>
        <end position="4516"/>
    </location>
</feature>
<feature type="region of interest" description="Disordered" evidence="7">
    <location>
        <begin position="4446"/>
        <end position="4516"/>
    </location>
</feature>
<feature type="region of interest" description="Disordered" evidence="7">
    <location>
        <begin position="2228"/>
        <end position="2251"/>
    </location>
</feature>
<evidence type="ECO:0000256" key="2">
    <source>
        <dbReference type="ARBA" id="ARBA00022840"/>
    </source>
</evidence>
<feature type="region of interest" description="Disordered" evidence="7">
    <location>
        <begin position="3661"/>
        <end position="3704"/>
    </location>
</feature>
<feature type="compositionally biased region" description="Polar residues" evidence="7">
    <location>
        <begin position="4722"/>
        <end position="4743"/>
    </location>
</feature>
<keyword evidence="11" id="KW-1185">Reference proteome</keyword>
<evidence type="ECO:0000256" key="3">
    <source>
        <dbReference type="ARBA" id="ARBA00023054"/>
    </source>
</evidence>
<feature type="region of interest" description="Disordered" evidence="7">
    <location>
        <begin position="1276"/>
        <end position="1311"/>
    </location>
</feature>
<feature type="region of interest" description="Disordered" evidence="7">
    <location>
        <begin position="5592"/>
        <end position="5613"/>
    </location>
</feature>
<dbReference type="InterPro" id="IPR036961">
    <property type="entry name" value="Kinesin_motor_dom_sf"/>
</dbReference>
<feature type="compositionally biased region" description="Polar residues" evidence="7">
    <location>
        <begin position="4824"/>
        <end position="4844"/>
    </location>
</feature>
<protein>
    <submittedName>
        <fullName evidence="10">StAR related lipid transfer domain containing 9</fullName>
    </submittedName>
</protein>
<feature type="compositionally biased region" description="Basic and acidic residues" evidence="7">
    <location>
        <begin position="4545"/>
        <end position="4562"/>
    </location>
</feature>
<dbReference type="SUPFAM" id="SSF52540">
    <property type="entry name" value="P-loop containing nucleoside triphosphate hydrolases"/>
    <property type="match status" value="1"/>
</dbReference>
<dbReference type="Gene3D" id="3.30.530.20">
    <property type="match status" value="1"/>
</dbReference>
<dbReference type="SUPFAM" id="SSF55961">
    <property type="entry name" value="Bet v1-like"/>
    <property type="match status" value="1"/>
</dbReference>
<feature type="compositionally biased region" description="Polar residues" evidence="7">
    <location>
        <begin position="4296"/>
        <end position="4306"/>
    </location>
</feature>
<dbReference type="InterPro" id="IPR000253">
    <property type="entry name" value="FHA_dom"/>
</dbReference>
<dbReference type="FunFam" id="2.60.200.20:FF:000005">
    <property type="entry name" value="Kinesin family member 16B"/>
    <property type="match status" value="1"/>
</dbReference>
<dbReference type="InterPro" id="IPR027417">
    <property type="entry name" value="P-loop_NTPase"/>
</dbReference>
<evidence type="ECO:0000256" key="7">
    <source>
        <dbReference type="SAM" id="MobiDB-lite"/>
    </source>
</evidence>
<dbReference type="SUPFAM" id="SSF49879">
    <property type="entry name" value="SMAD/FHA domain"/>
    <property type="match status" value="1"/>
</dbReference>
<feature type="region of interest" description="Disordered" evidence="7">
    <location>
        <begin position="4823"/>
        <end position="4884"/>
    </location>
</feature>
<feature type="compositionally biased region" description="Basic and acidic residues" evidence="7">
    <location>
        <begin position="1856"/>
        <end position="1868"/>
    </location>
</feature>
<feature type="region of interest" description="Disordered" evidence="7">
    <location>
        <begin position="1015"/>
        <end position="1127"/>
    </location>
</feature>
<dbReference type="Gene3D" id="2.60.200.20">
    <property type="match status" value="1"/>
</dbReference>
<gene>
    <name evidence="10" type="primary">STARD9</name>
</gene>
<feature type="compositionally biased region" description="Low complexity" evidence="7">
    <location>
        <begin position="4683"/>
        <end position="4699"/>
    </location>
</feature>
<feature type="compositionally biased region" description="Basic and acidic residues" evidence="7">
    <location>
        <begin position="2066"/>
        <end position="2075"/>
    </location>
</feature>